<dbReference type="Proteomes" id="UP000464718">
    <property type="component" value="Chromosome i"/>
</dbReference>
<gene>
    <name evidence="3" type="ORF">EHC69_10485</name>
    <name evidence="2" type="ORF">I7278_25905</name>
</gene>
<feature type="transmembrane region" description="Helical" evidence="1">
    <location>
        <begin position="75"/>
        <end position="95"/>
    </location>
</feature>
<proteinExistence type="predicted"/>
<dbReference type="InterPro" id="IPR045644">
    <property type="entry name" value="DUF6404"/>
</dbReference>
<dbReference type="EMBL" id="CP034298">
    <property type="protein sequence ID" value="QHH09762.1"/>
    <property type="molecule type" value="Genomic_DNA"/>
</dbReference>
<accession>A0A7Z2MSQ2</accession>
<dbReference type="Proteomes" id="UP000856022">
    <property type="component" value="Unassembled WGS sequence"/>
</dbReference>
<reference evidence="2" key="1">
    <citation type="journal article" date="2018" name="Genome Biol.">
        <title>SKESA: strategic k-mer extension for scrupulous assemblies.</title>
        <authorList>
            <person name="Souvorov A."/>
            <person name="Agarwala R."/>
            <person name="Lipman D.J."/>
        </authorList>
    </citation>
    <scope>NUCLEOTIDE SEQUENCE</scope>
    <source>
        <strain evidence="2">1930</strain>
    </source>
</reference>
<reference evidence="2" key="3">
    <citation type="submission" date="2019-12" db="EMBL/GenBank/DDBJ databases">
        <authorList>
            <consortium name="NCBI Pathogen Detection Project"/>
        </authorList>
    </citation>
    <scope>NUCLEOTIDE SEQUENCE</scope>
    <source>
        <strain evidence="2">1930</strain>
    </source>
</reference>
<dbReference type="RefSeq" id="WP_029807180.1">
    <property type="nucleotide sequence ID" value="NZ_CBCSGT010000029.1"/>
</dbReference>
<keyword evidence="1" id="KW-0812">Transmembrane</keyword>
<dbReference type="AlphaFoldDB" id="A0A7Z2MSQ2"/>
<evidence type="ECO:0000256" key="1">
    <source>
        <dbReference type="SAM" id="Phobius"/>
    </source>
</evidence>
<keyword evidence="1" id="KW-0472">Membrane</keyword>
<name>A0A7Z2MSQ2_VIBPH</name>
<evidence type="ECO:0000313" key="2">
    <source>
        <dbReference type="EMBL" id="HAS6680214.1"/>
    </source>
</evidence>
<feature type="transmembrane region" description="Helical" evidence="1">
    <location>
        <begin position="47"/>
        <end position="69"/>
    </location>
</feature>
<keyword evidence="1" id="KW-1133">Transmembrane helix</keyword>
<dbReference type="EMBL" id="DACQKT010000029">
    <property type="protein sequence ID" value="HAS6680214.1"/>
    <property type="molecule type" value="Genomic_DNA"/>
</dbReference>
<organism evidence="2">
    <name type="scientific">Vibrio parahaemolyticus</name>
    <dbReference type="NCBI Taxonomy" id="670"/>
    <lineage>
        <taxon>Bacteria</taxon>
        <taxon>Pseudomonadati</taxon>
        <taxon>Pseudomonadota</taxon>
        <taxon>Gammaproteobacteria</taxon>
        <taxon>Vibrionales</taxon>
        <taxon>Vibrionaceae</taxon>
        <taxon>Vibrio</taxon>
    </lineage>
</organism>
<evidence type="ECO:0000313" key="3">
    <source>
        <dbReference type="EMBL" id="QHH09762.1"/>
    </source>
</evidence>
<protein>
    <submittedName>
        <fullName evidence="2">Magnesium transporter</fullName>
    </submittedName>
</protein>
<evidence type="ECO:0000313" key="4">
    <source>
        <dbReference type="Proteomes" id="UP000464718"/>
    </source>
</evidence>
<sequence length="121" mass="14047">MDKVVFIRQHLIEKGVPTDLVYPWPFLWAKLFKSKGKPLVFQSPIKLFVLDALYESVIWGGFMWFIVWHLRPEGWPIYVILSIAFGLSMGLVTAWRVHKAKKKLGPLGWGEWCKANYESAP</sequence>
<reference evidence="3 4" key="2">
    <citation type="submission" date="2018-12" db="EMBL/GenBank/DDBJ databases">
        <title>Genomic insights into the evolutionary origins and pathogenicity of five Vibrio parahaemolyticus strains isolated from the shrimp with acute hepatopancreatic necrosis disease (AHPND).</title>
        <authorList>
            <person name="Yang Q."/>
            <person name="Dong X."/>
            <person name="Xie G."/>
            <person name="Fu S."/>
            <person name="Zou P."/>
            <person name="Sun J."/>
            <person name="Wang Y."/>
            <person name="Huang J."/>
        </authorList>
    </citation>
    <scope>NUCLEOTIDE SEQUENCE [LARGE SCALE GENOMIC DNA]</scope>
    <source>
        <strain evidence="3 4">20160303005-1</strain>
    </source>
</reference>
<dbReference type="Pfam" id="PF19942">
    <property type="entry name" value="DUF6404"/>
    <property type="match status" value="1"/>
</dbReference>